<dbReference type="EMBL" id="JYDW01000340">
    <property type="protein sequence ID" value="KRZ49054.1"/>
    <property type="molecule type" value="Genomic_DNA"/>
</dbReference>
<evidence type="ECO:0000313" key="2">
    <source>
        <dbReference type="Proteomes" id="UP000054721"/>
    </source>
</evidence>
<dbReference type="Proteomes" id="UP000054721">
    <property type="component" value="Unassembled WGS sequence"/>
</dbReference>
<dbReference type="OrthoDB" id="10437284at2759"/>
<reference evidence="1 2" key="1">
    <citation type="submission" date="2015-05" db="EMBL/GenBank/DDBJ databases">
        <title>Evolution of Trichinella species and genotypes.</title>
        <authorList>
            <person name="Korhonen P.K."/>
            <person name="Edoardo P."/>
            <person name="Giuseppe L.R."/>
            <person name="Gasser R.B."/>
        </authorList>
    </citation>
    <scope>NUCLEOTIDE SEQUENCE [LARGE SCALE GENOMIC DNA]</scope>
    <source>
        <strain evidence="1">ISS10</strain>
    </source>
</reference>
<sequence>MHTNSNVNAVLKFAYHAHNCNPYSNILHKIKKYNLKRGAAEEKKLILQIYTSSISANLKLPVARQKDFPCGQQLKIPAVSQKASKKFESYLNILSGVFDSCFKITPEWYQQMFTIHDFLEKFESYLNILSGVLIAALKLLLNGTSRCSPFMRHSYMLFVLQLLKR</sequence>
<accession>A0A0V1KQD0</accession>
<gene>
    <name evidence="1" type="ORF">T02_9279</name>
</gene>
<organism evidence="1 2">
    <name type="scientific">Trichinella nativa</name>
    <dbReference type="NCBI Taxonomy" id="6335"/>
    <lineage>
        <taxon>Eukaryota</taxon>
        <taxon>Metazoa</taxon>
        <taxon>Ecdysozoa</taxon>
        <taxon>Nematoda</taxon>
        <taxon>Enoplea</taxon>
        <taxon>Dorylaimia</taxon>
        <taxon>Trichinellida</taxon>
        <taxon>Trichinellidae</taxon>
        <taxon>Trichinella</taxon>
    </lineage>
</organism>
<comment type="caution">
    <text evidence="1">The sequence shown here is derived from an EMBL/GenBank/DDBJ whole genome shotgun (WGS) entry which is preliminary data.</text>
</comment>
<name>A0A0V1KQD0_9BILA</name>
<proteinExistence type="predicted"/>
<protein>
    <submittedName>
        <fullName evidence="1">Uncharacterized protein</fullName>
    </submittedName>
</protein>
<keyword evidence="2" id="KW-1185">Reference proteome</keyword>
<evidence type="ECO:0000313" key="1">
    <source>
        <dbReference type="EMBL" id="KRZ49054.1"/>
    </source>
</evidence>
<dbReference type="AlphaFoldDB" id="A0A0V1KQD0"/>